<proteinExistence type="inferred from homology"/>
<dbReference type="EMBL" id="VYQF01000001">
    <property type="protein sequence ID" value="KAA9040916.1"/>
    <property type="molecule type" value="Genomic_DNA"/>
</dbReference>
<comment type="similarity">
    <text evidence="2">Belongs to the HAD-like hydrolase superfamily. CbbY/CbbZ/Gph/YieH family.</text>
</comment>
<dbReference type="NCBIfam" id="TIGR01509">
    <property type="entry name" value="HAD-SF-IA-v3"/>
    <property type="match status" value="1"/>
</dbReference>
<dbReference type="InterPro" id="IPR041492">
    <property type="entry name" value="HAD_2"/>
</dbReference>
<gene>
    <name evidence="6" type="ORF">FW778_02440</name>
</gene>
<keyword evidence="5" id="KW-0119">Carbohydrate metabolism</keyword>
<dbReference type="SFLD" id="SFLDG01135">
    <property type="entry name" value="C1.5.6:_HAD__Beta-PGM__Phospha"/>
    <property type="match status" value="1"/>
</dbReference>
<dbReference type="InterPro" id="IPR006439">
    <property type="entry name" value="HAD-SF_hydro_IA"/>
</dbReference>
<dbReference type="InterPro" id="IPR051600">
    <property type="entry name" value="Beta-PGM-like"/>
</dbReference>
<protein>
    <submittedName>
        <fullName evidence="6">HAD family phosphatase</fullName>
    </submittedName>
</protein>
<name>A0A5J5IIZ0_9BACT</name>
<evidence type="ECO:0000256" key="2">
    <source>
        <dbReference type="ARBA" id="ARBA00006171"/>
    </source>
</evidence>
<keyword evidence="3" id="KW-0479">Metal-binding</keyword>
<dbReference type="CDD" id="cd07505">
    <property type="entry name" value="HAD_BPGM-like"/>
    <property type="match status" value="1"/>
</dbReference>
<dbReference type="InterPro" id="IPR036412">
    <property type="entry name" value="HAD-like_sf"/>
</dbReference>
<dbReference type="PRINTS" id="PR00413">
    <property type="entry name" value="HADHALOGNASE"/>
</dbReference>
<evidence type="ECO:0000256" key="4">
    <source>
        <dbReference type="ARBA" id="ARBA00022842"/>
    </source>
</evidence>
<dbReference type="SUPFAM" id="SSF56784">
    <property type="entry name" value="HAD-like"/>
    <property type="match status" value="1"/>
</dbReference>
<dbReference type="SFLD" id="SFLDS00003">
    <property type="entry name" value="Haloacid_Dehalogenase"/>
    <property type="match status" value="1"/>
</dbReference>
<keyword evidence="4" id="KW-0460">Magnesium</keyword>
<accession>A0A5J5IIZ0</accession>
<evidence type="ECO:0000313" key="6">
    <source>
        <dbReference type="EMBL" id="KAA9040916.1"/>
    </source>
</evidence>
<dbReference type="Gene3D" id="1.10.150.240">
    <property type="entry name" value="Putative phosphatase, domain 2"/>
    <property type="match status" value="1"/>
</dbReference>
<evidence type="ECO:0000313" key="7">
    <source>
        <dbReference type="Proteomes" id="UP000326903"/>
    </source>
</evidence>
<dbReference type="InterPro" id="IPR023198">
    <property type="entry name" value="PGP-like_dom2"/>
</dbReference>
<dbReference type="InterPro" id="IPR023214">
    <property type="entry name" value="HAD_sf"/>
</dbReference>
<dbReference type="Proteomes" id="UP000326903">
    <property type="component" value="Unassembled WGS sequence"/>
</dbReference>
<comment type="caution">
    <text evidence="6">The sequence shown here is derived from an EMBL/GenBank/DDBJ whole genome shotgun (WGS) entry which is preliminary data.</text>
</comment>
<dbReference type="PANTHER" id="PTHR46193">
    <property type="entry name" value="6-PHOSPHOGLUCONATE PHOSPHATASE"/>
    <property type="match status" value="1"/>
</dbReference>
<dbReference type="GO" id="GO:0003824">
    <property type="term" value="F:catalytic activity"/>
    <property type="evidence" value="ECO:0007669"/>
    <property type="project" value="UniProtKB-ARBA"/>
</dbReference>
<organism evidence="6 7">
    <name type="scientific">Ginsengibacter hankyongi</name>
    <dbReference type="NCBI Taxonomy" id="2607284"/>
    <lineage>
        <taxon>Bacteria</taxon>
        <taxon>Pseudomonadati</taxon>
        <taxon>Bacteroidota</taxon>
        <taxon>Chitinophagia</taxon>
        <taxon>Chitinophagales</taxon>
        <taxon>Chitinophagaceae</taxon>
        <taxon>Ginsengibacter</taxon>
    </lineage>
</organism>
<comment type="cofactor">
    <cofactor evidence="1">
        <name>Mg(2+)</name>
        <dbReference type="ChEBI" id="CHEBI:18420"/>
    </cofactor>
</comment>
<sequence>MITKAFIFDLNGTMIDDMQYHAEAWYHILNNDLNAGLSWDEVKAEMYGKNDELLVRIFGGDHFTKEKIKELSIEKERRYQKAYLPNLSLINGLREFLEKAKQQRIPMAIGSAAIPFNIDFVLDNLKIRHYFQAIVSADDVTISKPDPETFTKCSELLNVSAKDCIVFEDAPKGVEAAANAGMETVVLTTMHSQAEFKNFKNVIAFIKDYSAVGPGDFLRN</sequence>
<dbReference type="GO" id="GO:0046872">
    <property type="term" value="F:metal ion binding"/>
    <property type="evidence" value="ECO:0007669"/>
    <property type="project" value="UniProtKB-KW"/>
</dbReference>
<reference evidence="6 7" key="1">
    <citation type="submission" date="2019-09" db="EMBL/GenBank/DDBJ databases">
        <title>Draft genome sequence of Ginsengibacter sp. BR5-29.</title>
        <authorList>
            <person name="Im W.-T."/>
        </authorList>
    </citation>
    <scope>NUCLEOTIDE SEQUENCE [LARGE SCALE GENOMIC DNA]</scope>
    <source>
        <strain evidence="6 7">BR5-29</strain>
    </source>
</reference>
<evidence type="ECO:0000256" key="1">
    <source>
        <dbReference type="ARBA" id="ARBA00001946"/>
    </source>
</evidence>
<dbReference type="AlphaFoldDB" id="A0A5J5IIZ0"/>
<dbReference type="Pfam" id="PF13419">
    <property type="entry name" value="HAD_2"/>
    <property type="match status" value="1"/>
</dbReference>
<evidence type="ECO:0000256" key="5">
    <source>
        <dbReference type="ARBA" id="ARBA00023277"/>
    </source>
</evidence>
<dbReference type="PANTHER" id="PTHR46193:SF18">
    <property type="entry name" value="HEXITOL PHOSPHATASE B"/>
    <property type="match status" value="1"/>
</dbReference>
<evidence type="ECO:0000256" key="3">
    <source>
        <dbReference type="ARBA" id="ARBA00022723"/>
    </source>
</evidence>
<dbReference type="SFLD" id="SFLDG01129">
    <property type="entry name" value="C1.5:_HAD__Beta-PGM__Phosphata"/>
    <property type="match status" value="1"/>
</dbReference>
<dbReference type="Gene3D" id="3.40.50.1000">
    <property type="entry name" value="HAD superfamily/HAD-like"/>
    <property type="match status" value="1"/>
</dbReference>
<keyword evidence="7" id="KW-1185">Reference proteome</keyword>